<dbReference type="Proteomes" id="UP000182063">
    <property type="component" value="Chromosome"/>
</dbReference>
<dbReference type="NCBIfam" id="NF046037">
    <property type="entry name" value="carphisopro"/>
    <property type="match status" value="1"/>
</dbReference>
<organism evidence="1 2">
    <name type="scientific">Tardibacter chloracetimidivorans</name>
    <dbReference type="NCBI Taxonomy" id="1921510"/>
    <lineage>
        <taxon>Bacteria</taxon>
        <taxon>Pseudomonadati</taxon>
        <taxon>Pseudomonadota</taxon>
        <taxon>Alphaproteobacteria</taxon>
        <taxon>Sphingomonadales</taxon>
        <taxon>Sphingomonadaceae</taxon>
        <taxon>Tardibacter</taxon>
    </lineage>
</organism>
<dbReference type="EMBL" id="CP018221">
    <property type="protein sequence ID" value="API59545.1"/>
    <property type="molecule type" value="Genomic_DNA"/>
</dbReference>
<dbReference type="AlphaFoldDB" id="A0A1L3ZVA3"/>
<dbReference type="RefSeq" id="WP_072597173.1">
    <property type="nucleotide sequence ID" value="NZ_CP018221.1"/>
</dbReference>
<evidence type="ECO:0000313" key="1">
    <source>
        <dbReference type="EMBL" id="API59545.1"/>
    </source>
</evidence>
<proteinExistence type="predicted"/>
<dbReference type="KEGG" id="sphj:BSL82_09650"/>
<gene>
    <name evidence="1" type="ORF">BSL82_09650</name>
</gene>
<sequence length="76" mass="8101">MDNHSAMIRELGGPHRLAHDLTQAGVAVKPVTARAWAIRNSIPAKYWPVIQTVAKASGKSITINSLAQALDTGAQQ</sequence>
<dbReference type="STRING" id="1921510.BSL82_09650"/>
<evidence type="ECO:0000313" key="2">
    <source>
        <dbReference type="Proteomes" id="UP000182063"/>
    </source>
</evidence>
<keyword evidence="2" id="KW-1185">Reference proteome</keyword>
<accession>A0A1L3ZVA3</accession>
<reference evidence="2" key="1">
    <citation type="submission" date="2016-11" db="EMBL/GenBank/DDBJ databases">
        <title>Complete Genome Sequence of alachlor-degrading Sphingomonas sp. strain JJ-A5.</title>
        <authorList>
            <person name="Lee H."/>
            <person name="Ka J.-O."/>
        </authorList>
    </citation>
    <scope>NUCLEOTIDE SEQUENCE [LARGE SCALE GENOMIC DNA]</scope>
    <source>
        <strain evidence="2">JJ-A5</strain>
    </source>
</reference>
<protein>
    <submittedName>
        <fullName evidence="1">Uncharacterized protein</fullName>
    </submittedName>
</protein>
<dbReference type="OrthoDB" id="9967477at2"/>
<name>A0A1L3ZVA3_9SPHN</name>
<dbReference type="InterPro" id="IPR059216">
    <property type="entry name" value="LeuA_carph_isopro_dom"/>
</dbReference>